<name>A0AAE7P484_9BACT</name>
<dbReference type="InterPro" id="IPR001296">
    <property type="entry name" value="Glyco_trans_1"/>
</dbReference>
<dbReference type="GO" id="GO:0016757">
    <property type="term" value="F:glycosyltransferase activity"/>
    <property type="evidence" value="ECO:0007669"/>
    <property type="project" value="InterPro"/>
</dbReference>
<reference evidence="2 3" key="1">
    <citation type="journal article" date="2018" name="Emerg. Microbes Infect.">
        <title>Genomic analysis of oral Campylobacter concisus strains identified a potential bacterial molecular marker associated with active Crohn's disease.</title>
        <authorList>
            <person name="Liu F."/>
            <person name="Ma R."/>
            <person name="Tay C.Y.A."/>
            <person name="Octavia S."/>
            <person name="Lan R."/>
            <person name="Chung H.K.L."/>
            <person name="Riordan S.M."/>
            <person name="Grimm M.C."/>
            <person name="Leong R.W."/>
            <person name="Tanaka M.M."/>
            <person name="Connor S."/>
            <person name="Zhang L."/>
        </authorList>
    </citation>
    <scope>NUCLEOTIDE SEQUENCE [LARGE SCALE GENOMIC DNA]</scope>
    <source>
        <strain evidence="2 3">P27CDO-S2</strain>
    </source>
</reference>
<dbReference type="PANTHER" id="PTHR46401:SF8">
    <property type="entry name" value="BLL6006 PROTEIN"/>
    <property type="match status" value="1"/>
</dbReference>
<dbReference type="SUPFAM" id="SSF53756">
    <property type="entry name" value="UDP-Glycosyltransferase/glycogen phosphorylase"/>
    <property type="match status" value="1"/>
</dbReference>
<dbReference type="Gene3D" id="3.40.50.2000">
    <property type="entry name" value="Glycogen Phosphorylase B"/>
    <property type="match status" value="1"/>
</dbReference>
<accession>A0AAE7P484</accession>
<organism evidence="2 3">
    <name type="scientific">Campylobacter concisus</name>
    <dbReference type="NCBI Taxonomy" id="199"/>
    <lineage>
        <taxon>Bacteria</taxon>
        <taxon>Pseudomonadati</taxon>
        <taxon>Campylobacterota</taxon>
        <taxon>Epsilonproteobacteria</taxon>
        <taxon>Campylobacterales</taxon>
        <taxon>Campylobacteraceae</taxon>
        <taxon>Campylobacter</taxon>
    </lineage>
</organism>
<dbReference type="CDD" id="cd03809">
    <property type="entry name" value="GT4_MtfB-like"/>
    <property type="match status" value="1"/>
</dbReference>
<evidence type="ECO:0000313" key="3">
    <source>
        <dbReference type="Proteomes" id="UP000594513"/>
    </source>
</evidence>
<dbReference type="AlphaFoldDB" id="A0AAE7P484"/>
<protein>
    <submittedName>
        <fullName evidence="2">Glycosyltransferase family 4 protein</fullName>
    </submittedName>
</protein>
<sequence>MIKVGFIGCVSKEWMGGLNYFKNLLFAINSVEKKELEVFVFVGKKIDIETKRMFQEYATVIEDSVFDRKSIKWFLSKIEKKIFKTNILLENILKKHNIQILSHAAITNLKNVKTINWIPDFQHIHLPQMFSEKEIRNRNNDFLKLIRDSDLIVLSSFDALKDMKKFAPNYEDKARVLQFVSQPNSRYFELGEHDKSLLLQKYEIKDDFFYIPNQFWKHKNHMMIFEAISELKKDGIEINIVCTGYLGDYRNKTYIDDTREFIKSNNLEDNIKLLGLVDYEDVFALIKFSKAVINPSLFEGWSSTVEECKSVGKNMILSDLDVHKEQYPNAAFFKRDSIESLKEVLKFYKIENESNVEPLEARTKKFANIYVSVCKEVLKMNEKK</sequence>
<dbReference type="Pfam" id="PF00534">
    <property type="entry name" value="Glycos_transf_1"/>
    <property type="match status" value="1"/>
</dbReference>
<evidence type="ECO:0000259" key="1">
    <source>
        <dbReference type="Pfam" id="PF00534"/>
    </source>
</evidence>
<proteinExistence type="predicted"/>
<evidence type="ECO:0000313" key="2">
    <source>
        <dbReference type="EMBL" id="QPH85595.1"/>
    </source>
</evidence>
<dbReference type="RefSeq" id="WP_107858396.1">
    <property type="nucleotide sequence ID" value="NZ_CP049272.1"/>
</dbReference>
<dbReference type="Proteomes" id="UP000594513">
    <property type="component" value="Chromosome"/>
</dbReference>
<feature type="domain" description="Glycosyl transferase family 1" evidence="1">
    <location>
        <begin position="205"/>
        <end position="348"/>
    </location>
</feature>
<dbReference type="EMBL" id="CP049272">
    <property type="protein sequence ID" value="QPH85595.1"/>
    <property type="molecule type" value="Genomic_DNA"/>
</dbReference>
<dbReference type="PANTHER" id="PTHR46401">
    <property type="entry name" value="GLYCOSYLTRANSFERASE WBBK-RELATED"/>
    <property type="match status" value="1"/>
</dbReference>
<gene>
    <name evidence="2" type="ORF">CVT17_00725</name>
</gene>